<dbReference type="InterPro" id="IPR058621">
    <property type="entry name" value="SH3_HelY"/>
</dbReference>
<dbReference type="PANTHER" id="PTHR12131">
    <property type="entry name" value="ATP-DEPENDENT RNA AND DNA HELICASE"/>
    <property type="match status" value="1"/>
</dbReference>
<keyword evidence="9" id="KW-1185">Reference proteome</keyword>
<dbReference type="AlphaFoldDB" id="A0A4Z1DYT1"/>
<comment type="caution">
    <text evidence="8">The sequence shown here is derived from an EMBL/GenBank/DDBJ whole genome shotgun (WGS) entry which is preliminary data.</text>
</comment>
<dbReference type="PROSITE" id="PS51194">
    <property type="entry name" value="HELICASE_CTER"/>
    <property type="match status" value="1"/>
</dbReference>
<evidence type="ECO:0000259" key="6">
    <source>
        <dbReference type="PROSITE" id="PS51192"/>
    </source>
</evidence>
<dbReference type="SUPFAM" id="SSF52540">
    <property type="entry name" value="P-loop containing nucleoside triphosphate hydrolases"/>
    <property type="match status" value="1"/>
</dbReference>
<dbReference type="PROSITE" id="PS51192">
    <property type="entry name" value="HELICASE_ATP_BIND_1"/>
    <property type="match status" value="1"/>
</dbReference>
<gene>
    <name evidence="8" type="ORF">SERN_2269</name>
</gene>
<dbReference type="EMBL" id="RHPJ01000003">
    <property type="protein sequence ID" value="TGO04676.1"/>
    <property type="molecule type" value="Genomic_DNA"/>
</dbReference>
<keyword evidence="3 8" id="KW-0347">Helicase</keyword>
<dbReference type="GO" id="GO:0003676">
    <property type="term" value="F:nucleic acid binding"/>
    <property type="evidence" value="ECO:0007669"/>
    <property type="project" value="InterPro"/>
</dbReference>
<feature type="domain" description="Helicase C-terminal" evidence="7">
    <location>
        <begin position="320"/>
        <end position="517"/>
    </location>
</feature>
<feature type="region of interest" description="Disordered" evidence="5">
    <location>
        <begin position="262"/>
        <end position="314"/>
    </location>
</feature>
<dbReference type="Gene3D" id="3.40.50.300">
    <property type="entry name" value="P-loop containing nucleotide triphosphate hydrolases"/>
    <property type="match status" value="2"/>
</dbReference>
<dbReference type="SMART" id="SM00490">
    <property type="entry name" value="HELICc"/>
    <property type="match status" value="1"/>
</dbReference>
<dbReference type="InterPro" id="IPR050699">
    <property type="entry name" value="RNA-DNA_Helicase"/>
</dbReference>
<dbReference type="Pfam" id="PF26090">
    <property type="entry name" value="SH3_HelY"/>
    <property type="match status" value="1"/>
</dbReference>
<evidence type="ECO:0000256" key="4">
    <source>
        <dbReference type="ARBA" id="ARBA00022840"/>
    </source>
</evidence>
<dbReference type="Pfam" id="PF21408">
    <property type="entry name" value="MTR4-like_stalk"/>
    <property type="match status" value="1"/>
</dbReference>
<dbReference type="InterPro" id="IPR001650">
    <property type="entry name" value="Helicase_C-like"/>
</dbReference>
<accession>A0A4Z1DYT1</accession>
<dbReference type="Proteomes" id="UP000297318">
    <property type="component" value="Unassembled WGS sequence"/>
</dbReference>
<dbReference type="GO" id="GO:0004386">
    <property type="term" value="F:helicase activity"/>
    <property type="evidence" value="ECO:0007669"/>
    <property type="project" value="UniProtKB-KW"/>
</dbReference>
<evidence type="ECO:0000259" key="7">
    <source>
        <dbReference type="PROSITE" id="PS51194"/>
    </source>
</evidence>
<evidence type="ECO:0000313" key="8">
    <source>
        <dbReference type="EMBL" id="TGO04676.1"/>
    </source>
</evidence>
<feature type="domain" description="Helicase ATP-binding" evidence="6">
    <location>
        <begin position="47"/>
        <end position="205"/>
    </location>
</feature>
<dbReference type="InterPro" id="IPR048392">
    <property type="entry name" value="MTR4-like_stalk"/>
</dbReference>
<dbReference type="CDD" id="cd18795">
    <property type="entry name" value="SF2_C_Ski2"/>
    <property type="match status" value="1"/>
</dbReference>
<sequence length="962" mass="103430">MTSPAERYAASRRRAKQISAMGPLAQALEDFERELDFPLDEFQSVACRHLASNEDVLVAAPTGAGKTIVGECAVHLALASGRKAFYTTPIKALSNQKYLDLARVHGADRVGLLTGDVSINSEAPVVVMTTEVLRNMIYAGSSTLDDLGYVVMDEVHYLADAFRGPVWEEVILLLAPTVRLVSLSATVSNAEEFGQWLTEVRGTTAVVVSEHRPVPLWQHMMVRHEVIDLYTTRSHDLGDTLGAGAKDTSAVLNPDLVEAVRRAERSSAGPAPGGYGRGGSGGRGGRGGRDGGRGGRAGKPQGGGRGGTVRPPRRDTVIERLDAASLLPAIVFVFSRMGCEAAVDQVVASGIRLTTQAEQKRIGEILEATSVRIPAEDLDAVGFSSFAVAAMRGVAAHHAGLLPAFKEAVEALFAGGLVKVVFATETLALGVNMPARSVVLERLVKWDGREHVDVTPGQYTQLTGRAGRRGIDVEGHAVVLYASGVDPNAVAGLASRRTYPLRSSFKPTYNMAVNLLTNAPYGRVRDILEQSFAQFQADRSVVGLARQASRSAEALAGYRASMACDRGDIDSYLELRRQLSDVEADGERERSRARRRAVADSLDNLRIGDVLEISRGRRSAWAVVVDPGTSGFDGPRPEVLDEERRVRTLTAHDAPQGVRVAGRVKVPRDFNARDPRARRDLAASLRNALTSGFSGAARPRADAVDHDAEGRDGGTETSIARLRAALRSHPCHACPDREDHLRWARRAEGLQADHDRLTARIASRTASIARDFDRVCEVLLQLGYLDREGDRTTVTDRGRWLRRLYAERDLVLAQCLGSGAWDGLDAAELAAVVTTIVYSSRGDDEGGPSVVHGVGTRLSQALDATARAASEVEALEREAGLTPAPSIDTGFVRLAHLWARGSSLSDVLSAGDMAAGDFVRWCKQALDVLDQLTNAAPSPALRARAREAMTLVRRGVVAQELV</sequence>
<dbReference type="SMART" id="SM01142">
    <property type="entry name" value="DSHCT"/>
    <property type="match status" value="1"/>
</dbReference>
<dbReference type="OrthoDB" id="3229913at2"/>
<keyword evidence="1" id="KW-0547">Nucleotide-binding</keyword>
<dbReference type="Pfam" id="PF00271">
    <property type="entry name" value="Helicase_C"/>
    <property type="match status" value="1"/>
</dbReference>
<dbReference type="InterPro" id="IPR012961">
    <property type="entry name" value="Ski2/MTR4_C"/>
</dbReference>
<evidence type="ECO:0000256" key="3">
    <source>
        <dbReference type="ARBA" id="ARBA00022806"/>
    </source>
</evidence>
<evidence type="ECO:0000313" key="9">
    <source>
        <dbReference type="Proteomes" id="UP000297318"/>
    </source>
</evidence>
<dbReference type="RefSeq" id="WP_135850239.1">
    <property type="nucleotide sequence ID" value="NZ_RHPJ01000003.1"/>
</dbReference>
<proteinExistence type="predicted"/>
<dbReference type="Pfam" id="PF00270">
    <property type="entry name" value="DEAD"/>
    <property type="match status" value="1"/>
</dbReference>
<dbReference type="SMART" id="SM00487">
    <property type="entry name" value="DEXDc"/>
    <property type="match status" value="1"/>
</dbReference>
<name>A0A4Z1DYT1_9MICO</name>
<dbReference type="GO" id="GO:0016787">
    <property type="term" value="F:hydrolase activity"/>
    <property type="evidence" value="ECO:0007669"/>
    <property type="project" value="UniProtKB-KW"/>
</dbReference>
<dbReference type="Pfam" id="PF08148">
    <property type="entry name" value="DSHCT"/>
    <property type="match status" value="1"/>
</dbReference>
<dbReference type="Gene3D" id="1.10.3380.30">
    <property type="match status" value="1"/>
</dbReference>
<dbReference type="GO" id="GO:0070478">
    <property type="term" value="P:nuclear-transcribed mRNA catabolic process, 3'-5' exonucleolytic nonsense-mediated decay"/>
    <property type="evidence" value="ECO:0007669"/>
    <property type="project" value="TreeGrafter"/>
</dbReference>
<feature type="compositionally biased region" description="Gly residues" evidence="5">
    <location>
        <begin position="294"/>
        <end position="307"/>
    </location>
</feature>
<protein>
    <submittedName>
        <fullName evidence="8">Putative helicase</fullName>
    </submittedName>
</protein>
<dbReference type="InterPro" id="IPR027417">
    <property type="entry name" value="P-loop_NTPase"/>
</dbReference>
<reference evidence="8 9" key="1">
    <citation type="submission" date="2018-11" db="EMBL/GenBank/DDBJ databases">
        <title>Complete genome sequencing of the Actinobacteria Serinibacter sp. K3-2.</title>
        <authorList>
            <person name="Rakitin A.L."/>
            <person name="Beletsky A.V."/>
            <person name="Mardanov A.V."/>
            <person name="Ravin N.V."/>
            <person name="Gromova A.S."/>
            <person name="Filippova S.N."/>
            <person name="Gal'Chenko V.F."/>
        </authorList>
    </citation>
    <scope>NUCLEOTIDE SEQUENCE [LARGE SCALE GENOMIC DNA]</scope>
    <source>
        <strain evidence="8 9">K3-2</strain>
    </source>
</reference>
<feature type="compositionally biased region" description="Gly residues" evidence="5">
    <location>
        <begin position="271"/>
        <end position="285"/>
    </location>
</feature>
<evidence type="ECO:0000256" key="1">
    <source>
        <dbReference type="ARBA" id="ARBA00022741"/>
    </source>
</evidence>
<keyword evidence="4" id="KW-0067">ATP-binding</keyword>
<dbReference type="InterPro" id="IPR014001">
    <property type="entry name" value="Helicase_ATP-bd"/>
</dbReference>
<dbReference type="GO" id="GO:0055087">
    <property type="term" value="C:Ski complex"/>
    <property type="evidence" value="ECO:0007669"/>
    <property type="project" value="TreeGrafter"/>
</dbReference>
<organism evidence="8 9">
    <name type="scientific">Serinibacter arcticus</name>
    <dbReference type="NCBI Taxonomy" id="1655435"/>
    <lineage>
        <taxon>Bacteria</taxon>
        <taxon>Bacillati</taxon>
        <taxon>Actinomycetota</taxon>
        <taxon>Actinomycetes</taxon>
        <taxon>Micrococcales</taxon>
        <taxon>Beutenbergiaceae</taxon>
        <taxon>Serinibacter</taxon>
    </lineage>
</organism>
<dbReference type="PANTHER" id="PTHR12131:SF1">
    <property type="entry name" value="ATP-DEPENDENT RNA HELICASE SUPV3L1, MITOCHONDRIAL-RELATED"/>
    <property type="match status" value="1"/>
</dbReference>
<dbReference type="GO" id="GO:0005524">
    <property type="term" value="F:ATP binding"/>
    <property type="evidence" value="ECO:0007669"/>
    <property type="project" value="UniProtKB-KW"/>
</dbReference>
<dbReference type="InterPro" id="IPR011545">
    <property type="entry name" value="DEAD/DEAH_box_helicase_dom"/>
</dbReference>
<evidence type="ECO:0000256" key="5">
    <source>
        <dbReference type="SAM" id="MobiDB-lite"/>
    </source>
</evidence>
<evidence type="ECO:0000256" key="2">
    <source>
        <dbReference type="ARBA" id="ARBA00022801"/>
    </source>
</evidence>
<keyword evidence="2" id="KW-0378">Hydrolase</keyword>